<evidence type="ECO:0000256" key="1">
    <source>
        <dbReference type="ARBA" id="ARBA00022679"/>
    </source>
</evidence>
<gene>
    <name evidence="4" type="ORF">KC19_6G003300</name>
</gene>
<dbReference type="SUPFAM" id="SSF55729">
    <property type="entry name" value="Acyl-CoA N-acyltransferases (Nat)"/>
    <property type="match status" value="1"/>
</dbReference>
<organism evidence="4 5">
    <name type="scientific">Ceratodon purpureus</name>
    <name type="common">Fire moss</name>
    <name type="synonym">Dicranum purpureum</name>
    <dbReference type="NCBI Taxonomy" id="3225"/>
    <lineage>
        <taxon>Eukaryota</taxon>
        <taxon>Viridiplantae</taxon>
        <taxon>Streptophyta</taxon>
        <taxon>Embryophyta</taxon>
        <taxon>Bryophyta</taxon>
        <taxon>Bryophytina</taxon>
        <taxon>Bryopsida</taxon>
        <taxon>Dicranidae</taxon>
        <taxon>Pseudoditrichales</taxon>
        <taxon>Ditrichaceae</taxon>
        <taxon>Ceratodon</taxon>
    </lineage>
</organism>
<dbReference type="PROSITE" id="PS51186">
    <property type="entry name" value="GNAT"/>
    <property type="match status" value="1"/>
</dbReference>
<dbReference type="GO" id="GO:0008080">
    <property type="term" value="F:N-acetyltransferase activity"/>
    <property type="evidence" value="ECO:0007669"/>
    <property type="project" value="InterPro"/>
</dbReference>
<dbReference type="InterPro" id="IPR016181">
    <property type="entry name" value="Acyl_CoA_acyltransferase"/>
</dbReference>
<dbReference type="Proteomes" id="UP000822688">
    <property type="component" value="Chromosome 6"/>
</dbReference>
<protein>
    <recommendedName>
        <fullName evidence="3">N-acetyltransferase domain-containing protein</fullName>
    </recommendedName>
</protein>
<reference evidence="4 5" key="1">
    <citation type="submission" date="2020-06" db="EMBL/GenBank/DDBJ databases">
        <title>WGS assembly of Ceratodon purpureus strain R40.</title>
        <authorList>
            <person name="Carey S.B."/>
            <person name="Jenkins J."/>
            <person name="Shu S."/>
            <person name="Lovell J.T."/>
            <person name="Sreedasyam A."/>
            <person name="Maumus F."/>
            <person name="Tiley G.P."/>
            <person name="Fernandez-Pozo N."/>
            <person name="Barry K."/>
            <person name="Chen C."/>
            <person name="Wang M."/>
            <person name="Lipzen A."/>
            <person name="Daum C."/>
            <person name="Saski C.A."/>
            <person name="Payton A.C."/>
            <person name="Mcbreen J.C."/>
            <person name="Conrad R.E."/>
            <person name="Kollar L.M."/>
            <person name="Olsson S."/>
            <person name="Huttunen S."/>
            <person name="Landis J.B."/>
            <person name="Wickett N.J."/>
            <person name="Johnson M.G."/>
            <person name="Rensing S.A."/>
            <person name="Grimwood J."/>
            <person name="Schmutz J."/>
            <person name="Mcdaniel S.F."/>
        </authorList>
    </citation>
    <scope>NUCLEOTIDE SEQUENCE [LARGE SCALE GENOMIC DNA]</scope>
    <source>
        <strain evidence="4 5">R40</strain>
    </source>
</reference>
<proteinExistence type="predicted"/>
<feature type="domain" description="N-acetyltransferase" evidence="3">
    <location>
        <begin position="98"/>
        <end position="237"/>
    </location>
</feature>
<dbReference type="CDD" id="cd04301">
    <property type="entry name" value="NAT_SF"/>
    <property type="match status" value="1"/>
</dbReference>
<keyword evidence="2" id="KW-0012">Acyltransferase</keyword>
<dbReference type="InterPro" id="IPR000182">
    <property type="entry name" value="GNAT_dom"/>
</dbReference>
<keyword evidence="5" id="KW-1185">Reference proteome</keyword>
<dbReference type="PANTHER" id="PTHR43626">
    <property type="entry name" value="ACYL-COA N-ACYLTRANSFERASE"/>
    <property type="match status" value="1"/>
</dbReference>
<evidence type="ECO:0000313" key="5">
    <source>
        <dbReference type="Proteomes" id="UP000822688"/>
    </source>
</evidence>
<dbReference type="GO" id="GO:0005737">
    <property type="term" value="C:cytoplasm"/>
    <property type="evidence" value="ECO:0007669"/>
    <property type="project" value="TreeGrafter"/>
</dbReference>
<keyword evidence="1" id="KW-0808">Transferase</keyword>
<name>A0A8T0HC27_CERPU</name>
<evidence type="ECO:0000256" key="2">
    <source>
        <dbReference type="ARBA" id="ARBA00023315"/>
    </source>
</evidence>
<dbReference type="EMBL" id="CM026427">
    <property type="protein sequence ID" value="KAG0568217.1"/>
    <property type="molecule type" value="Genomic_DNA"/>
</dbReference>
<dbReference type="Pfam" id="PF00583">
    <property type="entry name" value="Acetyltransf_1"/>
    <property type="match status" value="1"/>
</dbReference>
<sequence length="268" mass="29699">MATTVAPLTVSRPRPPVSGCALDSSSLSPWMLPPFFCCCRRLPSSPSFLPLLRRSTTGTADHLANSPRGAIIQASTPLPQSPRPLWPIRIPRPLVYSTNLADVDPVQLSELWEKTLKVTREPSKIMKALRHSFMFVIVLAEQENNDLGLRTRPKVVGIGRAVSDGAFIATICDVAVDPEYQKQGIGRRIVKRLVQEIKKKGGPSGFAVFPPPLARRFFWLIGFRSDRKYRLMGYRGKEEKVDSTANAGDESLTECPIDSLTLETDLES</sequence>
<accession>A0A8T0HC27</accession>
<dbReference type="InterPro" id="IPR045039">
    <property type="entry name" value="NSI-like"/>
</dbReference>
<dbReference type="Gene3D" id="3.40.630.30">
    <property type="match status" value="1"/>
</dbReference>
<evidence type="ECO:0000259" key="3">
    <source>
        <dbReference type="PROSITE" id="PS51186"/>
    </source>
</evidence>
<dbReference type="PANTHER" id="PTHR43626:SF4">
    <property type="entry name" value="GCN5-RELATED N-ACETYLTRANSFERASE 2, CHLOROPLASTIC"/>
    <property type="match status" value="1"/>
</dbReference>
<comment type="caution">
    <text evidence="4">The sequence shown here is derived from an EMBL/GenBank/DDBJ whole genome shotgun (WGS) entry which is preliminary data.</text>
</comment>
<evidence type="ECO:0000313" key="4">
    <source>
        <dbReference type="EMBL" id="KAG0568217.1"/>
    </source>
</evidence>
<dbReference type="AlphaFoldDB" id="A0A8T0HC27"/>